<reference evidence="2" key="1">
    <citation type="submission" date="2019-09" db="EMBL/GenBank/DDBJ databases">
        <title>Mumia zhuanghuii sp. nov. isolated from the intestinal contents of plateau pika (Ochotona curzoniae) in the Qinghai-Tibet plateau of China.</title>
        <authorList>
            <person name="Tian Z."/>
        </authorList>
    </citation>
    <scope>NUCLEOTIDE SEQUENCE [LARGE SCALE GENOMIC DNA]</scope>
    <source>
        <strain evidence="2">L-033</strain>
    </source>
</reference>
<protein>
    <submittedName>
        <fullName evidence="1">Uncharacterized protein</fullName>
    </submittedName>
</protein>
<dbReference type="RefSeq" id="WP_150893085.1">
    <property type="nucleotide sequence ID" value="NZ_VYUY01000009.1"/>
</dbReference>
<dbReference type="EMBL" id="VYUY01000009">
    <property type="protein sequence ID" value="KAA9133777.1"/>
    <property type="molecule type" value="Genomic_DNA"/>
</dbReference>
<proteinExistence type="predicted"/>
<sequence length="76" mass="8594">MQIETLSLLEGLYILAMDSDDVDATNITARVRNASEVVVRERLGGRWDVLHAKRSVDSVDDILILVTENGHRDIFR</sequence>
<dbReference type="AlphaFoldDB" id="A0A5N0TI49"/>
<evidence type="ECO:0000313" key="1">
    <source>
        <dbReference type="EMBL" id="KAA9133777.1"/>
    </source>
</evidence>
<name>A0A5N0TI49_9MICO</name>
<gene>
    <name evidence="1" type="ORF">F6B40_08485</name>
</gene>
<keyword evidence="2" id="KW-1185">Reference proteome</keyword>
<comment type="caution">
    <text evidence="1">The sequence shown here is derived from an EMBL/GenBank/DDBJ whole genome shotgun (WGS) entry which is preliminary data.</text>
</comment>
<dbReference type="Proteomes" id="UP000326838">
    <property type="component" value="Unassembled WGS sequence"/>
</dbReference>
<organism evidence="1 2">
    <name type="scientific">Microbacterium caowuchunii</name>
    <dbReference type="NCBI Taxonomy" id="2614638"/>
    <lineage>
        <taxon>Bacteria</taxon>
        <taxon>Bacillati</taxon>
        <taxon>Actinomycetota</taxon>
        <taxon>Actinomycetes</taxon>
        <taxon>Micrococcales</taxon>
        <taxon>Microbacteriaceae</taxon>
        <taxon>Microbacterium</taxon>
    </lineage>
</organism>
<evidence type="ECO:0000313" key="2">
    <source>
        <dbReference type="Proteomes" id="UP000326838"/>
    </source>
</evidence>
<accession>A0A5N0TI49</accession>